<dbReference type="SUPFAM" id="SSF47323">
    <property type="entry name" value="Anticodon-binding domain of a subclass of class I aminoacyl-tRNA synthetases"/>
    <property type="match status" value="1"/>
</dbReference>
<comment type="catalytic activity">
    <reaction evidence="8 11">
        <text>tRNA(Val) + L-valine + ATP = L-valyl-tRNA(Val) + AMP + diphosphate</text>
        <dbReference type="Rhea" id="RHEA:10704"/>
        <dbReference type="Rhea" id="RHEA-COMP:9672"/>
        <dbReference type="Rhea" id="RHEA-COMP:9708"/>
        <dbReference type="ChEBI" id="CHEBI:30616"/>
        <dbReference type="ChEBI" id="CHEBI:33019"/>
        <dbReference type="ChEBI" id="CHEBI:57762"/>
        <dbReference type="ChEBI" id="CHEBI:78442"/>
        <dbReference type="ChEBI" id="CHEBI:78537"/>
        <dbReference type="ChEBI" id="CHEBI:456215"/>
        <dbReference type="EC" id="6.1.1.9"/>
    </reaction>
</comment>
<dbReference type="InterPro" id="IPR022874">
    <property type="entry name" value="Valine-tRNA_ligase_type_2"/>
</dbReference>
<dbReference type="HAMAP" id="MF_02005">
    <property type="entry name" value="Val_tRNA_synth_type2"/>
    <property type="match status" value="1"/>
</dbReference>
<dbReference type="EMBL" id="DUGC01000044">
    <property type="protein sequence ID" value="HIH09503.1"/>
    <property type="molecule type" value="Genomic_DNA"/>
</dbReference>
<evidence type="ECO:0000256" key="12">
    <source>
        <dbReference type="SAM" id="MobiDB-lite"/>
    </source>
</evidence>
<reference evidence="16" key="1">
    <citation type="journal article" date="2020" name="bioRxiv">
        <title>A rank-normalized archaeal taxonomy based on genome phylogeny resolves widespread incomplete and uneven classifications.</title>
        <authorList>
            <person name="Rinke C."/>
            <person name="Chuvochina M."/>
            <person name="Mussig A.J."/>
            <person name="Chaumeil P.-A."/>
            <person name="Waite D.W."/>
            <person name="Whitman W.B."/>
            <person name="Parks D.H."/>
            <person name="Hugenholtz P."/>
        </authorList>
    </citation>
    <scope>NUCLEOTIDE SEQUENCE [LARGE SCALE GENOMIC DNA]</scope>
</reference>
<evidence type="ECO:0000256" key="4">
    <source>
        <dbReference type="ARBA" id="ARBA00022741"/>
    </source>
</evidence>
<dbReference type="InterPro" id="IPR033705">
    <property type="entry name" value="Anticodon_Ia_Val"/>
</dbReference>
<dbReference type="NCBIfam" id="NF009687">
    <property type="entry name" value="PRK13208.1"/>
    <property type="match status" value="1"/>
</dbReference>
<feature type="short sequence motif" description="'KMSKS' region" evidence="11">
    <location>
        <begin position="555"/>
        <end position="559"/>
    </location>
</feature>
<evidence type="ECO:0000313" key="15">
    <source>
        <dbReference type="EMBL" id="HIH09503.1"/>
    </source>
</evidence>
<dbReference type="NCBIfam" id="TIGR00422">
    <property type="entry name" value="valS"/>
    <property type="match status" value="1"/>
</dbReference>
<dbReference type="GO" id="GO:0002161">
    <property type="term" value="F:aminoacyl-tRNA deacylase activity"/>
    <property type="evidence" value="ECO:0007669"/>
    <property type="project" value="InterPro"/>
</dbReference>
<evidence type="ECO:0000256" key="3">
    <source>
        <dbReference type="ARBA" id="ARBA00022598"/>
    </source>
</evidence>
<evidence type="ECO:0000256" key="10">
    <source>
        <dbReference type="ARBA" id="ARBA00061452"/>
    </source>
</evidence>
<gene>
    <name evidence="11" type="primary">valS</name>
    <name evidence="15" type="ORF">HA254_02425</name>
</gene>
<dbReference type="InterPro" id="IPR002303">
    <property type="entry name" value="Valyl-tRNA_ligase"/>
</dbReference>
<evidence type="ECO:0000256" key="9">
    <source>
        <dbReference type="ARBA" id="ARBA00055630"/>
    </source>
</evidence>
<dbReference type="GO" id="GO:0005524">
    <property type="term" value="F:ATP binding"/>
    <property type="evidence" value="ECO:0007669"/>
    <property type="project" value="UniProtKB-UniRule"/>
</dbReference>
<comment type="domain">
    <text evidence="11">ValRS has two distinct active sites: one for aminoacylation and one for editing. The misactivated threonine is translocated from the active site to the editing site.</text>
</comment>
<dbReference type="PROSITE" id="PS00178">
    <property type="entry name" value="AA_TRNA_LIGASE_I"/>
    <property type="match status" value="1"/>
</dbReference>
<evidence type="ECO:0000256" key="7">
    <source>
        <dbReference type="ARBA" id="ARBA00023146"/>
    </source>
</evidence>
<keyword evidence="5 11" id="KW-0067">ATP-binding</keyword>
<dbReference type="SUPFAM" id="SSF52374">
    <property type="entry name" value="Nucleotidylyl transferase"/>
    <property type="match status" value="1"/>
</dbReference>
<feature type="compositionally biased region" description="Basic and acidic residues" evidence="12">
    <location>
        <begin position="11"/>
        <end position="24"/>
    </location>
</feature>
<evidence type="ECO:0000256" key="11">
    <source>
        <dbReference type="HAMAP-Rule" id="MF_02005"/>
    </source>
</evidence>
<dbReference type="InterPro" id="IPR001412">
    <property type="entry name" value="aa-tRNA-synth_I_CS"/>
</dbReference>
<accession>A0A7J4IVE9</accession>
<dbReference type="AlphaFoldDB" id="A0A7J4IVE9"/>
<dbReference type="InterPro" id="IPR013155">
    <property type="entry name" value="M/V/L/I-tRNA-synth_anticd-bd"/>
</dbReference>
<evidence type="ECO:0000256" key="8">
    <source>
        <dbReference type="ARBA" id="ARBA00047552"/>
    </source>
</evidence>
<keyword evidence="7 11" id="KW-0030">Aminoacyl-tRNA synthetase</keyword>
<evidence type="ECO:0000256" key="1">
    <source>
        <dbReference type="ARBA" id="ARBA00004496"/>
    </source>
</evidence>
<dbReference type="GO" id="GO:0004832">
    <property type="term" value="F:valine-tRNA ligase activity"/>
    <property type="evidence" value="ECO:0007669"/>
    <property type="project" value="UniProtKB-UniRule"/>
</dbReference>
<sequence>MAQKSGSTKLRHIDEAMQQAEKKSAPNASAANEFLAIERKWQGKWEEDGIYAFDPDSKAQVFSIDTPPPTVSGRMHLGHAFSYVQADFIARYKRMNGFNVFYPFGLDDNGLATERLVEKSRNIRARNFSRGQFIAICLEETKKYEGLMVNDFKGVGLSVDWSLIYRTIDSFARKASQRSFIEIYKKGRAYRKEAPSMWCPTCETAIAQAELEDAGLESTFNEIAFRLEDGKDLIIATTRPELLSSCVAVFINPDDKRKKGLLGKSAKVPLFNHSVPVLEDKRVDIAKGTGVVMCCTFGDQTDMEWYFAYNLPLRMSFTPDGKMTALAGRYEGKKIKDARKEVIADLKAAGLLVSQKPIMHAVKVHERCKTEIEIMNAKQWFIKYLDLKEKFLEMGRGLKWHPQHMRVRYENWINGLQWDWSLSRQRFFGVPFPVWYCEKCGETIMADEKQLPVDPLQDKPPMQKCPKCGSGGFIAEKDVMDTWATSSLTPQINAKWMEDEKLYRKIFPMSLRPQAHDIITLWAFNTIVKSHFHADSLPWDNIMISGHALDPRGRKMSKSLGNVINPPEIIEKYSADMLRYWAASGSLGEDLPFADKEFVSAKKFMTKLKNASAFVATKAQGERIGNFENEKKNFTGLDRWILSRFSKVKKEAAQALGEYEFSRALGAIRNFFWLEFADFYIEGVKHRVYNDADPTARAAKLTLLKVNTELLKMLAPYIPHITEEIFQSDYAQYATRKSIHLEKWPRPEPEFIDEKAEAAGEAAKGIISALRKYKTEKGLSMNAEIGDVLVFTEKNGKDLDGILDDVKQTMKAKGVFVSDGKGSIDAGNGITIEVK</sequence>
<evidence type="ECO:0000259" key="13">
    <source>
        <dbReference type="Pfam" id="PF00133"/>
    </source>
</evidence>
<organism evidence="15 16">
    <name type="scientific">Candidatus Iainarchaeum sp</name>
    <dbReference type="NCBI Taxonomy" id="3101447"/>
    <lineage>
        <taxon>Archaea</taxon>
        <taxon>Candidatus Iainarchaeota</taxon>
        <taxon>Candidatus Iainarchaeia</taxon>
        <taxon>Candidatus Iainarchaeales</taxon>
        <taxon>Candidatus Iainarchaeaceae</taxon>
        <taxon>Candidatus Iainarchaeum</taxon>
    </lineage>
</organism>
<proteinExistence type="inferred from homology"/>
<evidence type="ECO:0000256" key="5">
    <source>
        <dbReference type="ARBA" id="ARBA00022840"/>
    </source>
</evidence>
<dbReference type="Pfam" id="PF00133">
    <property type="entry name" value="tRNA-synt_1"/>
    <property type="match status" value="1"/>
</dbReference>
<evidence type="ECO:0000256" key="6">
    <source>
        <dbReference type="ARBA" id="ARBA00022917"/>
    </source>
</evidence>
<dbReference type="PANTHER" id="PTHR11946">
    <property type="entry name" value="VALYL-TRNA SYNTHETASES"/>
    <property type="match status" value="1"/>
</dbReference>
<keyword evidence="4 11" id="KW-0547">Nucleotide-binding</keyword>
<dbReference type="Proteomes" id="UP000565078">
    <property type="component" value="Unassembled WGS sequence"/>
</dbReference>
<dbReference type="CDD" id="cd07962">
    <property type="entry name" value="Anticodon_Ia_Val"/>
    <property type="match status" value="1"/>
</dbReference>
<dbReference type="GO" id="GO:0006438">
    <property type="term" value="P:valyl-tRNA aminoacylation"/>
    <property type="evidence" value="ECO:0007669"/>
    <property type="project" value="UniProtKB-UniRule"/>
</dbReference>
<dbReference type="InterPro" id="IPR009008">
    <property type="entry name" value="Val/Leu/Ile-tRNA-synth_edit"/>
</dbReference>
<dbReference type="PANTHER" id="PTHR11946:SF93">
    <property type="entry name" value="VALINE--TRNA LIGASE, CHLOROPLASTIC_MITOCHONDRIAL 2"/>
    <property type="match status" value="1"/>
</dbReference>
<comment type="caution">
    <text evidence="15">The sequence shown here is derived from an EMBL/GenBank/DDBJ whole genome shotgun (WGS) entry which is preliminary data.</text>
</comment>
<keyword evidence="3 11" id="KW-0436">Ligase</keyword>
<dbReference type="InterPro" id="IPR002300">
    <property type="entry name" value="aa-tRNA-synth_Ia"/>
</dbReference>
<dbReference type="Gene3D" id="3.40.50.620">
    <property type="entry name" value="HUPs"/>
    <property type="match status" value="2"/>
</dbReference>
<dbReference type="PRINTS" id="PR00986">
    <property type="entry name" value="TRNASYNTHVAL"/>
</dbReference>
<dbReference type="CDD" id="cd00817">
    <property type="entry name" value="ValRS_core"/>
    <property type="match status" value="1"/>
</dbReference>
<dbReference type="SUPFAM" id="SSF50677">
    <property type="entry name" value="ValRS/IleRS/LeuRS editing domain"/>
    <property type="match status" value="1"/>
</dbReference>
<feature type="region of interest" description="Disordered" evidence="12">
    <location>
        <begin position="1"/>
        <end position="29"/>
    </location>
</feature>
<comment type="subcellular location">
    <subcellularLocation>
        <location evidence="1 11">Cytoplasm</location>
    </subcellularLocation>
</comment>
<dbReference type="FunFam" id="3.40.50.620:FF:000192">
    <property type="entry name" value="Valine--tRNA ligase"/>
    <property type="match status" value="1"/>
</dbReference>
<feature type="binding site" evidence="11">
    <location>
        <position position="558"/>
    </location>
    <ligand>
        <name>ATP</name>
        <dbReference type="ChEBI" id="CHEBI:30616"/>
    </ligand>
</feature>
<dbReference type="Pfam" id="PF08264">
    <property type="entry name" value="Anticodon_1"/>
    <property type="match status" value="1"/>
</dbReference>
<comment type="similarity">
    <text evidence="10 11">Belongs to the class-I aminoacyl-tRNA synthetase family. ValS type 2 subfamily.</text>
</comment>
<dbReference type="GO" id="GO:0005829">
    <property type="term" value="C:cytosol"/>
    <property type="evidence" value="ECO:0007669"/>
    <property type="project" value="TreeGrafter"/>
</dbReference>
<evidence type="ECO:0000259" key="14">
    <source>
        <dbReference type="Pfam" id="PF08264"/>
    </source>
</evidence>
<dbReference type="EC" id="6.1.1.9" evidence="11"/>
<dbReference type="InterPro" id="IPR014729">
    <property type="entry name" value="Rossmann-like_a/b/a_fold"/>
</dbReference>
<evidence type="ECO:0000256" key="2">
    <source>
        <dbReference type="ARBA" id="ARBA00022490"/>
    </source>
</evidence>
<comment type="function">
    <text evidence="9 11">Catalyzes the attachment of valine to tRNA(Val). As ValRS can inadvertently accommodate and process structurally similar amino acids such as threonine, to avoid such errors, it has a 'posttransfer' editing activity that hydrolyzes mischarged Thr-tRNA(Val) in a tRNA-dependent manner.</text>
</comment>
<keyword evidence="2 11" id="KW-0963">Cytoplasm</keyword>
<dbReference type="Gene3D" id="1.10.730.10">
    <property type="entry name" value="Isoleucyl-tRNA Synthetase, Domain 1"/>
    <property type="match status" value="1"/>
</dbReference>
<feature type="domain" description="Methionyl/Valyl/Leucyl/Isoleucyl-tRNA synthetase anticodon-binding" evidence="14">
    <location>
        <begin position="638"/>
        <end position="784"/>
    </location>
</feature>
<keyword evidence="6 11" id="KW-0648">Protein biosynthesis</keyword>
<evidence type="ECO:0000313" key="16">
    <source>
        <dbReference type="Proteomes" id="UP000565078"/>
    </source>
</evidence>
<feature type="domain" description="Aminoacyl-tRNA synthetase class Ia" evidence="13">
    <location>
        <begin position="41"/>
        <end position="591"/>
    </location>
</feature>
<dbReference type="InterPro" id="IPR009080">
    <property type="entry name" value="tRNAsynth_Ia_anticodon-bd"/>
</dbReference>
<name>A0A7J4IVE9_9ARCH</name>
<protein>
    <recommendedName>
        <fullName evidence="11">Valine--tRNA ligase</fullName>
        <ecNumber evidence="11">6.1.1.9</ecNumber>
    </recommendedName>
    <alternativeName>
        <fullName evidence="11">Valyl-tRNA synthetase</fullName>
        <shortName evidence="11">ValRS</shortName>
    </alternativeName>
</protein>
<feature type="short sequence motif" description="'HIGH' region" evidence="11">
    <location>
        <begin position="69"/>
        <end position="79"/>
    </location>
</feature>